<feature type="chain" id="PRO_5046851440" evidence="3">
    <location>
        <begin position="25"/>
        <end position="469"/>
    </location>
</feature>
<keyword evidence="5" id="KW-1185">Reference proteome</keyword>
<evidence type="ECO:0000313" key="4">
    <source>
        <dbReference type="EMBL" id="KAH0924668.1"/>
    </source>
</evidence>
<evidence type="ECO:0000256" key="1">
    <source>
        <dbReference type="SAM" id="MobiDB-lite"/>
    </source>
</evidence>
<gene>
    <name evidence="4" type="ORF">HID58_016924</name>
</gene>
<protein>
    <submittedName>
        <fullName evidence="4">Uncharacterized protein</fullName>
    </submittedName>
</protein>
<dbReference type="EMBL" id="JAGKQM010000005">
    <property type="protein sequence ID" value="KAH0924668.1"/>
    <property type="molecule type" value="Genomic_DNA"/>
</dbReference>
<keyword evidence="2" id="KW-0812">Transmembrane</keyword>
<evidence type="ECO:0000256" key="2">
    <source>
        <dbReference type="SAM" id="Phobius"/>
    </source>
</evidence>
<keyword evidence="3" id="KW-0732">Signal</keyword>
<reference evidence="4 5" key="1">
    <citation type="submission" date="2021-05" db="EMBL/GenBank/DDBJ databases">
        <title>Genome Assembly of Synthetic Allotetraploid Brassica napus Reveals Homoeologous Exchanges between Subgenomes.</title>
        <authorList>
            <person name="Davis J.T."/>
        </authorList>
    </citation>
    <scope>NUCLEOTIDE SEQUENCE [LARGE SCALE GENOMIC DNA]</scope>
    <source>
        <strain evidence="5">cv. Da-Ae</strain>
        <tissue evidence="4">Seedling</tissue>
    </source>
</reference>
<sequence length="469" mass="50567">MSMGSLKSLVILALLFSLSVAVFADTSNDASTPKDEVKPSEATDAIGQQQPQAAEAEAEANDVVVEPQQRVRCGYVAESAVMDGAATVVPDNNPRRPWKPKLLMPTLLNLSKGAVVAVDTDVAESAVMDGAATVAHVLKRRLKLLSPNNVADVGTVAAEATLMGSAVLVVPRRWLLKKRRKRKKLSHEWLKSLVILALLFSLSFVVFADSSKDASTHAKDEVKPSEATDAQAAEAVAKDVVAEPQQGRWPGGCRYGCCGGWFFGRCNYCCRSPQAEETVETEAVEANVVEPQQGGRGGCRYGCCGSWRYGRCSYCCRSPQAEETVETEAVDANVVEPQQGGRGGCRYGCCGSWRYGRCTYCCRSPQAETVETEAVDANVVEPQQGGRGGCRYGCCGSWRYGRCSYCCRNPQTETVETEAVDANVVEPQQGGRGGCRYGCCGSWRYGRCSYCCRGAQAESEGQKKEEAKP</sequence>
<evidence type="ECO:0000256" key="3">
    <source>
        <dbReference type="SAM" id="SignalP"/>
    </source>
</evidence>
<accession>A0ABQ8D7D0</accession>
<proteinExistence type="predicted"/>
<comment type="caution">
    <text evidence="4">The sequence shown here is derived from an EMBL/GenBank/DDBJ whole genome shotgun (WGS) entry which is preliminary data.</text>
</comment>
<feature type="region of interest" description="Disordered" evidence="1">
    <location>
        <begin position="28"/>
        <end position="62"/>
    </location>
</feature>
<name>A0ABQ8D7D0_BRANA</name>
<keyword evidence="2" id="KW-1133">Transmembrane helix</keyword>
<dbReference type="Proteomes" id="UP000824890">
    <property type="component" value="Unassembled WGS sequence"/>
</dbReference>
<evidence type="ECO:0000313" key="5">
    <source>
        <dbReference type="Proteomes" id="UP000824890"/>
    </source>
</evidence>
<feature type="signal peptide" evidence="3">
    <location>
        <begin position="1"/>
        <end position="24"/>
    </location>
</feature>
<keyword evidence="2" id="KW-0472">Membrane</keyword>
<feature type="transmembrane region" description="Helical" evidence="2">
    <location>
        <begin position="150"/>
        <end position="170"/>
    </location>
</feature>
<organism evidence="4 5">
    <name type="scientific">Brassica napus</name>
    <name type="common">Rape</name>
    <dbReference type="NCBI Taxonomy" id="3708"/>
    <lineage>
        <taxon>Eukaryota</taxon>
        <taxon>Viridiplantae</taxon>
        <taxon>Streptophyta</taxon>
        <taxon>Embryophyta</taxon>
        <taxon>Tracheophyta</taxon>
        <taxon>Spermatophyta</taxon>
        <taxon>Magnoliopsida</taxon>
        <taxon>eudicotyledons</taxon>
        <taxon>Gunneridae</taxon>
        <taxon>Pentapetalae</taxon>
        <taxon>rosids</taxon>
        <taxon>malvids</taxon>
        <taxon>Brassicales</taxon>
        <taxon>Brassicaceae</taxon>
        <taxon>Brassiceae</taxon>
        <taxon>Brassica</taxon>
    </lineage>
</organism>
<feature type="transmembrane region" description="Helical" evidence="2">
    <location>
        <begin position="190"/>
        <end position="208"/>
    </location>
</feature>
<feature type="compositionally biased region" description="Basic and acidic residues" evidence="1">
    <location>
        <begin position="32"/>
        <end position="41"/>
    </location>
</feature>